<evidence type="ECO:0000313" key="2">
    <source>
        <dbReference type="Proteomes" id="UP000238392"/>
    </source>
</evidence>
<sequence length="50" mass="5390">MQVTANTTAADEALEVMFGYYTPETDAEAPATAAAAPEVHEEYVDYYEAA</sequence>
<reference evidence="1 2" key="1">
    <citation type="submission" date="2018-03" db="EMBL/GenBank/DDBJ databases">
        <title>Genomic Encyclopedia of Archaeal and Bacterial Type Strains, Phase II (KMG-II): from individual species to whole genera.</title>
        <authorList>
            <person name="Goeker M."/>
        </authorList>
    </citation>
    <scope>NUCLEOTIDE SEQUENCE [LARGE SCALE GENOMIC DNA]</scope>
    <source>
        <strain evidence="1 2">DSM 100212</strain>
    </source>
</reference>
<name>A0A2T0X091_9RHOB</name>
<dbReference type="Proteomes" id="UP000238392">
    <property type="component" value="Unassembled WGS sequence"/>
</dbReference>
<organism evidence="1 2">
    <name type="scientific">Donghicola tyrosinivorans</name>
    <dbReference type="NCBI Taxonomy" id="1652492"/>
    <lineage>
        <taxon>Bacteria</taxon>
        <taxon>Pseudomonadati</taxon>
        <taxon>Pseudomonadota</taxon>
        <taxon>Alphaproteobacteria</taxon>
        <taxon>Rhodobacterales</taxon>
        <taxon>Roseobacteraceae</taxon>
        <taxon>Donghicola</taxon>
    </lineage>
</organism>
<protein>
    <submittedName>
        <fullName evidence="1">Uncharacterized protein</fullName>
    </submittedName>
</protein>
<dbReference type="AlphaFoldDB" id="A0A2T0X091"/>
<gene>
    <name evidence="1" type="ORF">CLV74_102230</name>
</gene>
<keyword evidence="2" id="KW-1185">Reference proteome</keyword>
<proteinExistence type="predicted"/>
<accession>A0A2T0X091</accession>
<evidence type="ECO:0000313" key="1">
    <source>
        <dbReference type="EMBL" id="PRY92315.1"/>
    </source>
</evidence>
<dbReference type="EMBL" id="PVTQ01000002">
    <property type="protein sequence ID" value="PRY92315.1"/>
    <property type="molecule type" value="Genomic_DNA"/>
</dbReference>
<dbReference type="RefSeq" id="WP_170107970.1">
    <property type="nucleotide sequence ID" value="NZ_PVTQ01000002.1"/>
</dbReference>
<comment type="caution">
    <text evidence="1">The sequence shown here is derived from an EMBL/GenBank/DDBJ whole genome shotgun (WGS) entry which is preliminary data.</text>
</comment>